<organism evidence="2 3">
    <name type="scientific">Ruania alkalisoli</name>
    <dbReference type="NCBI Taxonomy" id="2779775"/>
    <lineage>
        <taxon>Bacteria</taxon>
        <taxon>Bacillati</taxon>
        <taxon>Actinomycetota</taxon>
        <taxon>Actinomycetes</taxon>
        <taxon>Micrococcales</taxon>
        <taxon>Ruaniaceae</taxon>
        <taxon>Ruania</taxon>
    </lineage>
</organism>
<keyword evidence="1" id="KW-0472">Membrane</keyword>
<gene>
    <name evidence="2" type="ORF">IM660_07895</name>
</gene>
<dbReference type="AlphaFoldDB" id="A0A7M1SYU7"/>
<feature type="transmembrane region" description="Helical" evidence="1">
    <location>
        <begin position="38"/>
        <end position="58"/>
    </location>
</feature>
<dbReference type="KEGG" id="halt:IM660_07895"/>
<name>A0A7M1SYU7_9MICO</name>
<keyword evidence="1" id="KW-1133">Transmembrane helix</keyword>
<dbReference type="RefSeq" id="WP_193498785.1">
    <property type="nucleotide sequence ID" value="NZ_CP063169.1"/>
</dbReference>
<proteinExistence type="predicted"/>
<keyword evidence="3" id="KW-1185">Reference proteome</keyword>
<protein>
    <recommendedName>
        <fullName evidence="4">Cell division protein FtsL</fullName>
    </recommendedName>
</protein>
<reference evidence="2 3" key="1">
    <citation type="submission" date="2020-10" db="EMBL/GenBank/DDBJ databases">
        <title>Haloactinobacterium sp. RN3S43, a bacterium isolated from saline soil.</title>
        <authorList>
            <person name="Sun J.-Q."/>
        </authorList>
    </citation>
    <scope>NUCLEOTIDE SEQUENCE [LARGE SCALE GENOMIC DNA]</scope>
    <source>
        <strain evidence="2 3">RN3S43</strain>
    </source>
</reference>
<evidence type="ECO:0000313" key="2">
    <source>
        <dbReference type="EMBL" id="QOR72144.1"/>
    </source>
</evidence>
<evidence type="ECO:0000256" key="1">
    <source>
        <dbReference type="SAM" id="Phobius"/>
    </source>
</evidence>
<sequence length="135" mass="14475">MSAVPIRPLRGRPAPATGAGWRPRLRIVRAPQPGRSRVPFILLCLSILGTALLSVLLLNTSMAATSYEIHEQRIALARLSEQQQALSQEADRLASPAELERAALAIGMEPAGQIRYLVLSEGTILGEDEALVGEG</sequence>
<accession>A0A7M1SYU7</accession>
<dbReference type="EMBL" id="CP063169">
    <property type="protein sequence ID" value="QOR72144.1"/>
    <property type="molecule type" value="Genomic_DNA"/>
</dbReference>
<dbReference type="Proteomes" id="UP000593758">
    <property type="component" value="Chromosome"/>
</dbReference>
<evidence type="ECO:0000313" key="3">
    <source>
        <dbReference type="Proteomes" id="UP000593758"/>
    </source>
</evidence>
<evidence type="ECO:0008006" key="4">
    <source>
        <dbReference type="Google" id="ProtNLM"/>
    </source>
</evidence>
<keyword evidence="1" id="KW-0812">Transmembrane</keyword>